<protein>
    <submittedName>
        <fullName evidence="1">NADH dehydrogenase subunit 6 (Plastid)</fullName>
    </submittedName>
</protein>
<dbReference type="EMBL" id="JANAVB010007596">
    <property type="protein sequence ID" value="KAJ6842522.1"/>
    <property type="molecule type" value="Genomic_DNA"/>
</dbReference>
<comment type="caution">
    <text evidence="1">The sequence shown here is derived from an EMBL/GenBank/DDBJ whole genome shotgun (WGS) entry which is preliminary data.</text>
</comment>
<gene>
    <name evidence="1" type="ORF">M6B38_301565</name>
</gene>
<name>A0AAX6HP02_IRIPA</name>
<organism evidence="1 2">
    <name type="scientific">Iris pallida</name>
    <name type="common">Sweet iris</name>
    <dbReference type="NCBI Taxonomy" id="29817"/>
    <lineage>
        <taxon>Eukaryota</taxon>
        <taxon>Viridiplantae</taxon>
        <taxon>Streptophyta</taxon>
        <taxon>Embryophyta</taxon>
        <taxon>Tracheophyta</taxon>
        <taxon>Spermatophyta</taxon>
        <taxon>Magnoliopsida</taxon>
        <taxon>Liliopsida</taxon>
        <taxon>Asparagales</taxon>
        <taxon>Iridaceae</taxon>
        <taxon>Iridoideae</taxon>
        <taxon>Irideae</taxon>
        <taxon>Iris</taxon>
    </lineage>
</organism>
<accession>A0AAX6HP02</accession>
<keyword evidence="2" id="KW-1185">Reference proteome</keyword>
<evidence type="ECO:0000313" key="2">
    <source>
        <dbReference type="Proteomes" id="UP001140949"/>
    </source>
</evidence>
<evidence type="ECO:0000313" key="1">
    <source>
        <dbReference type="EMBL" id="KAJ6842522.1"/>
    </source>
</evidence>
<dbReference type="AlphaFoldDB" id="A0AAX6HP02"/>
<sequence length="47" mass="5577">MNSNLLNVTYKVLFDNLVDFVVQIISYHDVSEIVRISEKKYLYKPVK</sequence>
<reference evidence="1" key="1">
    <citation type="journal article" date="2023" name="GigaByte">
        <title>Genome assembly of the bearded iris, Iris pallida Lam.</title>
        <authorList>
            <person name="Bruccoleri R.E."/>
            <person name="Oakeley E.J."/>
            <person name="Faust A.M.E."/>
            <person name="Altorfer M."/>
            <person name="Dessus-Babus S."/>
            <person name="Burckhardt D."/>
            <person name="Oertli M."/>
            <person name="Naumann U."/>
            <person name="Petersen F."/>
            <person name="Wong J."/>
        </authorList>
    </citation>
    <scope>NUCLEOTIDE SEQUENCE</scope>
    <source>
        <strain evidence="1">GSM-AAB239-AS_SAM_17_03QT</strain>
    </source>
</reference>
<proteinExistence type="predicted"/>
<dbReference type="Proteomes" id="UP001140949">
    <property type="component" value="Unassembled WGS sequence"/>
</dbReference>
<reference evidence="1" key="2">
    <citation type="submission" date="2023-04" db="EMBL/GenBank/DDBJ databases">
        <authorList>
            <person name="Bruccoleri R.E."/>
            <person name="Oakeley E.J."/>
            <person name="Faust A.-M."/>
            <person name="Dessus-Babus S."/>
            <person name="Altorfer M."/>
            <person name="Burckhardt D."/>
            <person name="Oertli M."/>
            <person name="Naumann U."/>
            <person name="Petersen F."/>
            <person name="Wong J."/>
        </authorList>
    </citation>
    <scope>NUCLEOTIDE SEQUENCE</scope>
    <source>
        <strain evidence="1">GSM-AAB239-AS_SAM_17_03QT</strain>
        <tissue evidence="1">Leaf</tissue>
    </source>
</reference>